<sequence length="44" mass="4973">MHTSSTRALKLTIVRNVLSNSMVIQCSHLDNSHLDKYGEMLSLK</sequence>
<accession>A0A330LXL2</accession>
<organism evidence="1 2">
    <name type="scientific">Shewanella benthica</name>
    <dbReference type="NCBI Taxonomy" id="43661"/>
    <lineage>
        <taxon>Bacteria</taxon>
        <taxon>Pseudomonadati</taxon>
        <taxon>Pseudomonadota</taxon>
        <taxon>Gammaproteobacteria</taxon>
        <taxon>Alteromonadales</taxon>
        <taxon>Shewanellaceae</taxon>
        <taxon>Shewanella</taxon>
    </lineage>
</organism>
<name>A0A330LXL2_9GAMM</name>
<evidence type="ECO:0000313" key="2">
    <source>
        <dbReference type="Proteomes" id="UP000250123"/>
    </source>
</evidence>
<dbReference type="EMBL" id="LS483452">
    <property type="protein sequence ID" value="SQH75016.1"/>
    <property type="molecule type" value="Genomic_DNA"/>
</dbReference>
<proteinExistence type="predicted"/>
<protein>
    <submittedName>
        <fullName evidence="1">Uncharacterized protein</fullName>
    </submittedName>
</protein>
<dbReference type="AlphaFoldDB" id="A0A330LXL2"/>
<evidence type="ECO:0000313" key="1">
    <source>
        <dbReference type="EMBL" id="SQH75016.1"/>
    </source>
</evidence>
<dbReference type="Proteomes" id="UP000250123">
    <property type="component" value="Chromosome SHEWBE"/>
</dbReference>
<gene>
    <name evidence="1" type="ORF">SHEWBE_1047</name>
</gene>
<dbReference type="KEGG" id="sbk:SHEWBE_1047"/>
<reference evidence="2" key="1">
    <citation type="submission" date="2018-06" db="EMBL/GenBank/DDBJ databases">
        <authorList>
            <person name="Cea G.-C."/>
            <person name="William W."/>
        </authorList>
    </citation>
    <scope>NUCLEOTIDE SEQUENCE [LARGE SCALE GENOMIC DNA]</scope>
    <source>
        <strain evidence="2">DB21MT-2</strain>
    </source>
</reference>